<dbReference type="Pfam" id="PF13238">
    <property type="entry name" value="AAA_18"/>
    <property type="match status" value="1"/>
</dbReference>
<proteinExistence type="predicted"/>
<dbReference type="InterPro" id="IPR027417">
    <property type="entry name" value="P-loop_NTPase"/>
</dbReference>
<evidence type="ECO:0000313" key="2">
    <source>
        <dbReference type="Proteomes" id="UP001597244"/>
    </source>
</evidence>
<dbReference type="Proteomes" id="UP001597244">
    <property type="component" value="Unassembled WGS sequence"/>
</dbReference>
<organism evidence="1 2">
    <name type="scientific">Lapidilactobacillus mulanensis</name>
    <dbReference type="NCBI Taxonomy" id="2485999"/>
    <lineage>
        <taxon>Bacteria</taxon>
        <taxon>Bacillati</taxon>
        <taxon>Bacillota</taxon>
        <taxon>Bacilli</taxon>
        <taxon>Lactobacillales</taxon>
        <taxon>Lactobacillaceae</taxon>
        <taxon>Lapidilactobacillus</taxon>
    </lineage>
</organism>
<dbReference type="SUPFAM" id="SSF52540">
    <property type="entry name" value="P-loop containing nucleoside triphosphate hydrolases"/>
    <property type="match status" value="1"/>
</dbReference>
<keyword evidence="2" id="KW-1185">Reference proteome</keyword>
<dbReference type="PANTHER" id="PTHR37816">
    <property type="entry name" value="YALI0E33011P"/>
    <property type="match status" value="1"/>
</dbReference>
<comment type="caution">
    <text evidence="1">The sequence shown here is derived from an EMBL/GenBank/DDBJ whole genome shotgun (WGS) entry which is preliminary data.</text>
</comment>
<reference evidence="2" key="1">
    <citation type="journal article" date="2019" name="Int. J. Syst. Evol. Microbiol.">
        <title>The Global Catalogue of Microorganisms (GCM) 10K type strain sequencing project: providing services to taxonomists for standard genome sequencing and annotation.</title>
        <authorList>
            <consortium name="The Broad Institute Genomics Platform"/>
            <consortium name="The Broad Institute Genome Sequencing Center for Infectious Disease"/>
            <person name="Wu L."/>
            <person name="Ma J."/>
        </authorList>
    </citation>
    <scope>NUCLEOTIDE SEQUENCE [LARGE SCALE GENOMIC DNA]</scope>
    <source>
        <strain evidence="2">CCM 8951</strain>
    </source>
</reference>
<evidence type="ECO:0000313" key="1">
    <source>
        <dbReference type="EMBL" id="MFD1464569.1"/>
    </source>
</evidence>
<dbReference type="Gene3D" id="3.40.50.300">
    <property type="entry name" value="P-loop containing nucleotide triphosphate hydrolases"/>
    <property type="match status" value="1"/>
</dbReference>
<protein>
    <submittedName>
        <fullName evidence="1">AAA family ATPase</fullName>
    </submittedName>
</protein>
<dbReference type="InterPro" id="IPR052922">
    <property type="entry name" value="Cytidylate_Kinase-2"/>
</dbReference>
<dbReference type="RefSeq" id="WP_125578748.1">
    <property type="nucleotide sequence ID" value="NZ_JBHTOF010000010.1"/>
</dbReference>
<gene>
    <name evidence="1" type="ORF">ACFQ4L_00490</name>
</gene>
<dbReference type="PANTHER" id="PTHR37816:SF3">
    <property type="entry name" value="MODULATES DNA TOPOLOGY"/>
    <property type="match status" value="1"/>
</dbReference>
<name>A0ABW4DM00_9LACO</name>
<dbReference type="EMBL" id="JBHTOF010000010">
    <property type="protein sequence ID" value="MFD1464569.1"/>
    <property type="molecule type" value="Genomic_DNA"/>
</dbReference>
<accession>A0ABW4DM00</accession>
<sequence>MRIMIIGSPGSGKSTYTRRISQRLNYPIFYLDRYWHQTDYSMAAKKHLDFLQAEFMRAHQNCIVDGNYSSLMPTRMKQADLIIWLRVPRVIAIKRVINRSVRGRFFQTERPDMAANFSEHFDWEYVKFMKFIWDYPRHNYHLVERLRQQYAPQTPLVILHGKSEKDAFLAKLATIQD</sequence>